<feature type="domain" description="Exostosin GT47" evidence="8">
    <location>
        <begin position="934"/>
        <end position="1153"/>
    </location>
</feature>
<feature type="compositionally biased region" description="Polar residues" evidence="6">
    <location>
        <begin position="865"/>
        <end position="875"/>
    </location>
</feature>
<feature type="region of interest" description="Disordered" evidence="6">
    <location>
        <begin position="59"/>
        <end position="165"/>
    </location>
</feature>
<evidence type="ECO:0000256" key="1">
    <source>
        <dbReference type="ARBA" id="ARBA00004323"/>
    </source>
</evidence>
<keyword evidence="3" id="KW-0328">Glycosyltransferase</keyword>
<protein>
    <recommendedName>
        <fullName evidence="8">Exostosin GT47 domain-containing protein</fullName>
    </recommendedName>
</protein>
<dbReference type="OrthoDB" id="1924787at2759"/>
<feature type="compositionally biased region" description="Basic residues" evidence="6">
    <location>
        <begin position="887"/>
        <end position="901"/>
    </location>
</feature>
<dbReference type="GO" id="GO:0016757">
    <property type="term" value="F:glycosyltransferase activity"/>
    <property type="evidence" value="ECO:0007669"/>
    <property type="project" value="UniProtKB-KW"/>
</dbReference>
<dbReference type="PANTHER" id="PTHR11062">
    <property type="entry name" value="EXOSTOSIN HEPARAN SULFATE GLYCOSYLTRANSFERASE -RELATED"/>
    <property type="match status" value="1"/>
</dbReference>
<evidence type="ECO:0000256" key="4">
    <source>
        <dbReference type="ARBA" id="ARBA00022968"/>
    </source>
</evidence>
<dbReference type="GO" id="GO:0000139">
    <property type="term" value="C:Golgi membrane"/>
    <property type="evidence" value="ECO:0007669"/>
    <property type="project" value="UniProtKB-SubCell"/>
</dbReference>
<evidence type="ECO:0000256" key="5">
    <source>
        <dbReference type="ARBA" id="ARBA00023034"/>
    </source>
</evidence>
<dbReference type="InterPro" id="IPR040911">
    <property type="entry name" value="Exostosin_GT47"/>
</dbReference>
<keyword evidence="4" id="KW-0735">Signal-anchor</keyword>
<feature type="compositionally biased region" description="Polar residues" evidence="6">
    <location>
        <begin position="142"/>
        <end position="155"/>
    </location>
</feature>
<feature type="compositionally biased region" description="Basic and acidic residues" evidence="6">
    <location>
        <begin position="1169"/>
        <end position="1186"/>
    </location>
</feature>
<comment type="caution">
    <text evidence="9">The sequence shown here is derived from an EMBL/GenBank/DDBJ whole genome shotgun (WGS) entry which is preliminary data.</text>
</comment>
<comment type="similarity">
    <text evidence="2">Belongs to the glycosyltransferase 47 family.</text>
</comment>
<feature type="region of interest" description="Disordered" evidence="6">
    <location>
        <begin position="721"/>
        <end position="745"/>
    </location>
</feature>
<feature type="compositionally biased region" description="Polar residues" evidence="6">
    <location>
        <begin position="239"/>
        <end position="254"/>
    </location>
</feature>
<keyword evidence="7" id="KW-0472">Membrane</keyword>
<name>A0A1R3IVS5_9ROSI</name>
<feature type="compositionally biased region" description="Polar residues" evidence="6">
    <location>
        <begin position="802"/>
        <end position="812"/>
    </location>
</feature>
<feature type="domain" description="Exostosin GT47" evidence="8">
    <location>
        <begin position="412"/>
        <end position="577"/>
    </location>
</feature>
<feature type="compositionally biased region" description="Basic and acidic residues" evidence="6">
    <location>
        <begin position="877"/>
        <end position="886"/>
    </location>
</feature>
<feature type="transmembrane region" description="Helical" evidence="7">
    <location>
        <begin position="16"/>
        <end position="33"/>
    </location>
</feature>
<dbReference type="STRING" id="93759.A0A1R3IVS5"/>
<evidence type="ECO:0000256" key="3">
    <source>
        <dbReference type="ARBA" id="ARBA00022676"/>
    </source>
</evidence>
<evidence type="ECO:0000256" key="2">
    <source>
        <dbReference type="ARBA" id="ARBA00010271"/>
    </source>
</evidence>
<feature type="compositionally biased region" description="Low complexity" evidence="6">
    <location>
        <begin position="1190"/>
        <end position="1203"/>
    </location>
</feature>
<keyword evidence="5" id="KW-0333">Golgi apparatus</keyword>
<dbReference type="Proteomes" id="UP000187203">
    <property type="component" value="Unassembled WGS sequence"/>
</dbReference>
<evidence type="ECO:0000256" key="7">
    <source>
        <dbReference type="SAM" id="Phobius"/>
    </source>
</evidence>
<comment type="subcellular location">
    <subcellularLocation>
        <location evidence="1">Golgi apparatus membrane</location>
        <topology evidence="1">Single-pass type II membrane protein</topology>
    </subcellularLocation>
</comment>
<feature type="compositionally biased region" description="Basic and acidic residues" evidence="6">
    <location>
        <begin position="91"/>
        <end position="104"/>
    </location>
</feature>
<dbReference type="PANTHER" id="PTHR11062:SF108">
    <property type="entry name" value="EXOSTOSIN FAMILY PROTEIN"/>
    <property type="match status" value="1"/>
</dbReference>
<evidence type="ECO:0000313" key="10">
    <source>
        <dbReference type="Proteomes" id="UP000187203"/>
    </source>
</evidence>
<feature type="region of interest" description="Disordered" evidence="6">
    <location>
        <begin position="178"/>
        <end position="317"/>
    </location>
</feature>
<dbReference type="Pfam" id="PF03016">
    <property type="entry name" value="Exostosin_GT47"/>
    <property type="match status" value="2"/>
</dbReference>
<feature type="region of interest" description="Disordered" evidence="6">
    <location>
        <begin position="1166"/>
        <end position="1244"/>
    </location>
</feature>
<organism evidence="9 10">
    <name type="scientific">Corchorus olitorius</name>
    <dbReference type="NCBI Taxonomy" id="93759"/>
    <lineage>
        <taxon>Eukaryota</taxon>
        <taxon>Viridiplantae</taxon>
        <taxon>Streptophyta</taxon>
        <taxon>Embryophyta</taxon>
        <taxon>Tracheophyta</taxon>
        <taxon>Spermatophyta</taxon>
        <taxon>Magnoliopsida</taxon>
        <taxon>eudicotyledons</taxon>
        <taxon>Gunneridae</taxon>
        <taxon>Pentapetalae</taxon>
        <taxon>rosids</taxon>
        <taxon>malvids</taxon>
        <taxon>Malvales</taxon>
        <taxon>Malvaceae</taxon>
        <taxon>Grewioideae</taxon>
        <taxon>Apeibeae</taxon>
        <taxon>Corchorus</taxon>
    </lineage>
</organism>
<sequence length="1244" mass="138082">MGHEFKSLLQLDTRKLIWLIGITFVVIITFQYVELPYGNVLSSLFPSGKVSVEKESSFLASAPSSTESETAHNVTRSIGLDYNGTNPKNETAQDKESSEGKEIDFNNDVISEADVGLNRSSKFDEGTEAEESSIEELEELNRNSTVDYPGSSNNETKPEEVDGVSWESEMEGNITIISGLNQTSTGNETANDSGTSIGKDKDPNNVIVSEGEVSLNRSSTFDEDSTSKESSVEDIVDLNKNSTADDTQSSNNKTIAEEVSKTEESFSSKNDTVDINSSNNITGDANITLSQESTGSPDTGVESPLPALPPTNSSTNMPLEKDVETNIRTPAVSVNSSTSSPEQHVTPSFGNKEITEEIQKNITTTGYNSSPTKTPEVKKKPKMPPALTTIADMNNLFYQSRVSYHSKAPSETRRPMPNCIRALCNSDVREGYVFGKDVSLPETYVRNPQKPLRDVGGKPPSKRSILAFFAGSMHGYLRPILVEQWGNKDPDMKVFGRLPNVRGKMNYVQYMKSSKYCLCPRGYEVNSPRVVEAIFYECVPVIISDNFVPPFFEVLNWESFAVFVLEKDIPNLKKILLSIPEKRYRQMQLRVKRIQQHFLWHPRPEKYDIFHMILHSVWYNRVYQIPPRFFYPDMNGSFRLLCRAESRRLVLLMAITLALVLAVQYFELPYTEVFTSLFAAGKNGSFPIGGSSSKSGMVDNVTLPNGLTLNSSQTYAINGTESGREVSSIHRGTAQGNESKVNDRDSNNVYVSDINAGSNTSFAIAPSISSLFENGNNVVHGPVPHTAPEQNISLEHDVTKDYNPSSDTSSGSRGYDVAPSASPPAISQQILSDTKLRNSTSSVYTSSVGKNTTVMLKRDEDPQFLHSTPSPSGNVYSEKKVPAIRDKRTKTSKKPKKKSKKAPQISVSISEMNDLLQRRHASPHSVAPPSSSKVDQEVNFAKSQIVHAPIMTNDSGLYPSLYRNVSRFKRTDGADHFLVACHDWAPAETRGRLLNSIRALCNADIGVGFTIGKDVSLPETYVRSADDPLKSQGGNLPSHRHILAFFAGNMHGYVRPILLNYWGNDPDMKIYGPMPHVKGNTNYIDHMKSSKFCICARGHEVNSPRVVEAIFYECVPVIISDNFVPPLFEVLNWESFAIFVLEKDIPNLKNILLSISEERMMEHGLLSPERARKAYEKKQRRQKEIRTGTPVKSSKPSSKPESSQRQQLASKNGDVKAKKRINNDIEDDDDDFILSPKRRKGGNS</sequence>
<keyword evidence="3" id="KW-0808">Transferase</keyword>
<evidence type="ECO:0000313" key="9">
    <source>
        <dbReference type="EMBL" id="OMO86687.1"/>
    </source>
</evidence>
<keyword evidence="10" id="KW-1185">Reference proteome</keyword>
<feature type="compositionally biased region" description="Polar residues" evidence="6">
    <location>
        <begin position="267"/>
        <end position="297"/>
    </location>
</feature>
<feature type="compositionally biased region" description="Polar residues" evidence="6">
    <location>
        <begin position="825"/>
        <end position="854"/>
    </location>
</feature>
<gene>
    <name evidence="9" type="ORF">COLO4_20966</name>
</gene>
<keyword evidence="7" id="KW-0812">Transmembrane</keyword>
<accession>A0A1R3IVS5</accession>
<feature type="compositionally biased region" description="Basic and acidic residues" evidence="6">
    <location>
        <begin position="255"/>
        <end position="266"/>
    </location>
</feature>
<feature type="compositionally biased region" description="Acidic residues" evidence="6">
    <location>
        <begin position="126"/>
        <end position="138"/>
    </location>
</feature>
<dbReference type="EMBL" id="AWUE01017534">
    <property type="protein sequence ID" value="OMO86687.1"/>
    <property type="molecule type" value="Genomic_DNA"/>
</dbReference>
<feature type="compositionally biased region" description="Polar residues" evidence="6">
    <location>
        <begin position="178"/>
        <end position="196"/>
    </location>
</feature>
<feature type="region of interest" description="Disordered" evidence="6">
    <location>
        <begin position="364"/>
        <end position="383"/>
    </location>
</feature>
<reference evidence="10" key="1">
    <citation type="submission" date="2013-09" db="EMBL/GenBank/DDBJ databases">
        <title>Corchorus olitorius genome sequencing.</title>
        <authorList>
            <person name="Alam M."/>
            <person name="Haque M.S."/>
            <person name="Islam M.S."/>
            <person name="Emdad E.M."/>
            <person name="Islam M.M."/>
            <person name="Ahmed B."/>
            <person name="Halim A."/>
            <person name="Hossen Q.M.M."/>
            <person name="Hossain M.Z."/>
            <person name="Ahmed R."/>
            <person name="Khan M.M."/>
            <person name="Islam R."/>
            <person name="Rashid M.M."/>
            <person name="Khan S.A."/>
            <person name="Rahman M.S."/>
            <person name="Alam M."/>
            <person name="Yahiya A.S."/>
            <person name="Khan M.S."/>
            <person name="Azam M.S."/>
            <person name="Haque T."/>
            <person name="Lashkar M.Z.H."/>
            <person name="Akhand A.I."/>
            <person name="Morshed G."/>
            <person name="Roy S."/>
            <person name="Uddin K.S."/>
            <person name="Rabeya T."/>
            <person name="Hossain A.S."/>
            <person name="Chowdhury A."/>
            <person name="Snigdha A.R."/>
            <person name="Mortoza M.S."/>
            <person name="Matin S.A."/>
            <person name="Hoque S.M.E."/>
            <person name="Islam M.K."/>
            <person name="Roy D.K."/>
            <person name="Haider R."/>
            <person name="Moosa M.M."/>
            <person name="Elias S.M."/>
            <person name="Hasan A.M."/>
            <person name="Jahan S."/>
            <person name="Shafiuddin M."/>
            <person name="Mahmood N."/>
            <person name="Shommy N.S."/>
        </authorList>
    </citation>
    <scope>NUCLEOTIDE SEQUENCE [LARGE SCALE GENOMIC DNA]</scope>
    <source>
        <strain evidence="10">cv. O-4</strain>
    </source>
</reference>
<dbReference type="AlphaFoldDB" id="A0A1R3IVS5"/>
<dbReference type="InterPro" id="IPR004263">
    <property type="entry name" value="Exostosin"/>
</dbReference>
<evidence type="ECO:0000256" key="6">
    <source>
        <dbReference type="SAM" id="MobiDB-lite"/>
    </source>
</evidence>
<proteinExistence type="inferred from homology"/>
<feature type="region of interest" description="Disordered" evidence="6">
    <location>
        <begin position="798"/>
        <end position="907"/>
    </location>
</feature>
<evidence type="ECO:0000259" key="8">
    <source>
        <dbReference type="Pfam" id="PF03016"/>
    </source>
</evidence>
<keyword evidence="7" id="KW-1133">Transmembrane helix</keyword>